<dbReference type="AlphaFoldDB" id="A0A9X1ZDR3"/>
<evidence type="ECO:0000313" key="2">
    <source>
        <dbReference type="Proteomes" id="UP001139293"/>
    </source>
</evidence>
<name>A0A9X1ZDR3_9GAMM</name>
<sequence length="79" mass="8863">MEPSWMMVQAWGDMDVPSEPLGDFYWSMRPVSNACNFVGAAGAVKEGIAVDPLFPLCELEAHDFYQAQLDMRHSHDVNC</sequence>
<proteinExistence type="predicted"/>
<keyword evidence="2" id="KW-1185">Reference proteome</keyword>
<comment type="caution">
    <text evidence="1">The sequence shown here is derived from an EMBL/GenBank/DDBJ whole genome shotgun (WGS) entry which is preliminary data.</text>
</comment>
<reference evidence="1" key="1">
    <citation type="submission" date="2022-01" db="EMBL/GenBank/DDBJ databases">
        <title>Whole genome-based taxonomy of the Shewanellaceae.</title>
        <authorList>
            <person name="Martin-Rodriguez A.J."/>
        </authorList>
    </citation>
    <scope>NUCLEOTIDE SEQUENCE</scope>
    <source>
        <strain evidence="1">KCTC 23973</strain>
    </source>
</reference>
<protein>
    <submittedName>
        <fullName evidence="1">Uncharacterized protein</fullName>
    </submittedName>
</protein>
<evidence type="ECO:0000313" key="1">
    <source>
        <dbReference type="EMBL" id="MCL1137947.1"/>
    </source>
</evidence>
<dbReference type="Proteomes" id="UP001139293">
    <property type="component" value="Unassembled WGS sequence"/>
</dbReference>
<organism evidence="1 2">
    <name type="scientific">Shewanella pneumatophori</name>
    <dbReference type="NCBI Taxonomy" id="314092"/>
    <lineage>
        <taxon>Bacteria</taxon>
        <taxon>Pseudomonadati</taxon>
        <taxon>Pseudomonadota</taxon>
        <taxon>Gammaproteobacteria</taxon>
        <taxon>Alteromonadales</taxon>
        <taxon>Shewanellaceae</taxon>
        <taxon>Shewanella</taxon>
    </lineage>
</organism>
<dbReference type="RefSeq" id="WP_248949053.1">
    <property type="nucleotide sequence ID" value="NZ_JAKILB010000002.1"/>
</dbReference>
<gene>
    <name evidence="1" type="ORF">L2740_05215</name>
</gene>
<accession>A0A9X1ZDR3</accession>
<dbReference type="EMBL" id="JAKILB010000002">
    <property type="protein sequence ID" value="MCL1137947.1"/>
    <property type="molecule type" value="Genomic_DNA"/>
</dbReference>